<accession>A0A2N7W4U2</accession>
<evidence type="ECO:0000256" key="2">
    <source>
        <dbReference type="ARBA" id="ARBA00023239"/>
    </source>
</evidence>
<dbReference type="InterPro" id="IPR016938">
    <property type="entry name" value="UPF0317"/>
</dbReference>
<dbReference type="NCBIfam" id="NF003969">
    <property type="entry name" value="PRK05463.1"/>
    <property type="match status" value="1"/>
</dbReference>
<dbReference type="PANTHER" id="PTHR32022">
    <property type="entry name" value="D-GLUTAMATE CYCLASE, MITOCHONDRIAL"/>
    <property type="match status" value="1"/>
</dbReference>
<comment type="caution">
    <text evidence="4">The sequence shown here is derived from an EMBL/GenBank/DDBJ whole genome shotgun (WGS) entry which is preliminary data.</text>
</comment>
<dbReference type="HAMAP" id="MF_01830">
    <property type="entry name" value="Hydro_lyase"/>
    <property type="match status" value="1"/>
</dbReference>
<evidence type="ECO:0000313" key="5">
    <source>
        <dbReference type="Proteomes" id="UP000235347"/>
    </source>
</evidence>
<dbReference type="InterPro" id="IPR009906">
    <property type="entry name" value="D-Glu_cyclase"/>
</dbReference>
<dbReference type="EC" id="4.2.1.-" evidence="3"/>
<name>A0A2N7W4U2_9BURK</name>
<dbReference type="RefSeq" id="WP_102610479.1">
    <property type="nucleotide sequence ID" value="NZ_CADIKD010000007.1"/>
</dbReference>
<dbReference type="FunFam" id="3.30.2040.10:FF:000001">
    <property type="entry name" value="D-glutamate cyclase, mitochondrial"/>
    <property type="match status" value="1"/>
</dbReference>
<keyword evidence="2 3" id="KW-0456">Lyase</keyword>
<dbReference type="Proteomes" id="UP000235347">
    <property type="component" value="Unassembled WGS sequence"/>
</dbReference>
<dbReference type="EMBL" id="PNYB01000010">
    <property type="protein sequence ID" value="PMS24427.1"/>
    <property type="molecule type" value="Genomic_DNA"/>
</dbReference>
<proteinExistence type="inferred from homology"/>
<dbReference type="InterPro" id="IPR038021">
    <property type="entry name" value="Putative_hydro-lyase"/>
</dbReference>
<dbReference type="PIRSF" id="PIRSF029755">
    <property type="entry name" value="UCP029755"/>
    <property type="match status" value="1"/>
</dbReference>
<dbReference type="SUPFAM" id="SSF160920">
    <property type="entry name" value="PSTPO5379-like"/>
    <property type="match status" value="1"/>
</dbReference>
<reference evidence="4 5" key="1">
    <citation type="submission" date="2018-01" db="EMBL/GenBank/DDBJ databases">
        <title>Whole genome analyses suggest that Burkholderia sensu lato contains two further novel genera in the rhizoxinica-symbiotica group Mycetohabitans gen. nov., and Trinickia gen. nov.: implications for the evolution of diazotrophy and nodulation in the Burkholderiaceae.</title>
        <authorList>
            <person name="Estrada-de los Santos P."/>
            <person name="Palmer M."/>
            <person name="Chavez-Ramirez B."/>
            <person name="Beukes C."/>
            <person name="Steenkamp E.T."/>
            <person name="Hirsch A.M."/>
            <person name="Manyaka P."/>
            <person name="Maluk M."/>
            <person name="Lafos M."/>
            <person name="Crook M."/>
            <person name="Gross E."/>
            <person name="Simon M.F."/>
            <person name="Bueno dos Reis Junior F."/>
            <person name="Poole P.S."/>
            <person name="Venter S.N."/>
            <person name="James E.K."/>
        </authorList>
    </citation>
    <scope>NUCLEOTIDE SEQUENCE [LARGE SCALE GENOMIC DNA]</scope>
    <source>
        <strain evidence="4 5">GP25-8</strain>
    </source>
</reference>
<organism evidence="4 5">
    <name type="scientific">Trinickia soli</name>
    <dbReference type="NCBI Taxonomy" id="380675"/>
    <lineage>
        <taxon>Bacteria</taxon>
        <taxon>Pseudomonadati</taxon>
        <taxon>Pseudomonadota</taxon>
        <taxon>Betaproteobacteria</taxon>
        <taxon>Burkholderiales</taxon>
        <taxon>Burkholderiaceae</taxon>
        <taxon>Trinickia</taxon>
    </lineage>
</organism>
<dbReference type="Gene3D" id="3.30.2040.10">
    <property type="entry name" value="PSTPO5379-like domain"/>
    <property type="match status" value="1"/>
</dbReference>
<gene>
    <name evidence="4" type="ORF">C0Z19_14025</name>
</gene>
<comment type="similarity">
    <text evidence="1 3">Belongs to the D-glutamate cyclase family.</text>
</comment>
<protein>
    <recommendedName>
        <fullName evidence="3">Putative hydro-lyase C0Z19_14025</fullName>
        <ecNumber evidence="3">4.2.1.-</ecNumber>
    </recommendedName>
</protein>
<dbReference type="PANTHER" id="PTHR32022:SF10">
    <property type="entry name" value="D-GLUTAMATE CYCLASE, MITOCHONDRIAL"/>
    <property type="match status" value="1"/>
</dbReference>
<dbReference type="Gene3D" id="3.40.1640.10">
    <property type="entry name" value="PSTPO5379-like"/>
    <property type="match status" value="1"/>
</dbReference>
<sequence>METSSFHNLTPAELRAAIRRGDWRKPTAGLAPRYVQVNLAILPAAHAADFQRFCQRNPKPCPLIAVSEVGDPRMTMLGADLDIRTDVPRYRVFQHGEEVAQPNNVLDHWRDDLVTFAIGCSFTFEHSLIEHGIGIRHIEQGRNVPMFRTGVQTTPAGKFSGPMVMTMRPMKAADAIRAIQITSRFPGVHGAPVHIGDPSLIGISDLSKPEYGDAVDVREGEIPVFWGCGVTPQAALLQAKPEFCITHAPGFMLITDLLNSDYAVI</sequence>
<evidence type="ECO:0000256" key="3">
    <source>
        <dbReference type="HAMAP-Rule" id="MF_01830"/>
    </source>
</evidence>
<evidence type="ECO:0000256" key="1">
    <source>
        <dbReference type="ARBA" id="ARBA00007896"/>
    </source>
</evidence>
<dbReference type="AlphaFoldDB" id="A0A2N7W4U2"/>
<keyword evidence="5" id="KW-1185">Reference proteome</keyword>
<dbReference type="GO" id="GO:0016829">
    <property type="term" value="F:lyase activity"/>
    <property type="evidence" value="ECO:0007669"/>
    <property type="project" value="UniProtKB-KW"/>
</dbReference>
<dbReference type="Pfam" id="PF07286">
    <property type="entry name" value="D-Glu_cyclase"/>
    <property type="match status" value="1"/>
</dbReference>
<evidence type="ECO:0000313" key="4">
    <source>
        <dbReference type="EMBL" id="PMS24427.1"/>
    </source>
</evidence>